<protein>
    <recommendedName>
        <fullName evidence="2">peptidylprolyl isomerase</fullName>
        <ecNumber evidence="2">5.2.1.8</ecNumber>
    </recommendedName>
</protein>
<organism evidence="6">
    <name type="scientific">marine metagenome</name>
    <dbReference type="NCBI Taxonomy" id="408172"/>
    <lineage>
        <taxon>unclassified sequences</taxon>
        <taxon>metagenomes</taxon>
        <taxon>ecological metagenomes</taxon>
    </lineage>
</organism>
<dbReference type="GO" id="GO:0003755">
    <property type="term" value="F:peptidyl-prolyl cis-trans isomerase activity"/>
    <property type="evidence" value="ECO:0007669"/>
    <property type="project" value="UniProtKB-KW"/>
</dbReference>
<proteinExistence type="predicted"/>
<evidence type="ECO:0000256" key="4">
    <source>
        <dbReference type="ARBA" id="ARBA00023235"/>
    </source>
</evidence>
<reference evidence="6" key="1">
    <citation type="submission" date="2018-05" db="EMBL/GenBank/DDBJ databases">
        <authorList>
            <person name="Lanie J.A."/>
            <person name="Ng W.-L."/>
            <person name="Kazmierczak K.M."/>
            <person name="Andrzejewski T.M."/>
            <person name="Davidsen T.M."/>
            <person name="Wayne K.J."/>
            <person name="Tettelin H."/>
            <person name="Glass J.I."/>
            <person name="Rusch D."/>
            <person name="Podicherti R."/>
            <person name="Tsui H.-C.T."/>
            <person name="Winkler M.E."/>
        </authorList>
    </citation>
    <scope>NUCLEOTIDE SEQUENCE</scope>
</reference>
<feature type="domain" description="PPIase FKBP-type" evidence="5">
    <location>
        <begin position="16"/>
        <end position="101"/>
    </location>
</feature>
<dbReference type="Gene3D" id="3.10.50.40">
    <property type="match status" value="1"/>
</dbReference>
<keyword evidence="3" id="KW-0697">Rotamase</keyword>
<dbReference type="SUPFAM" id="SSF54534">
    <property type="entry name" value="FKBP-like"/>
    <property type="match status" value="1"/>
</dbReference>
<evidence type="ECO:0000313" key="6">
    <source>
        <dbReference type="EMBL" id="SVD00468.1"/>
    </source>
</evidence>
<dbReference type="EMBL" id="UINC01123769">
    <property type="protein sequence ID" value="SVD00468.1"/>
    <property type="molecule type" value="Genomic_DNA"/>
</dbReference>
<evidence type="ECO:0000256" key="2">
    <source>
        <dbReference type="ARBA" id="ARBA00013194"/>
    </source>
</evidence>
<keyword evidence="4" id="KW-0413">Isomerase</keyword>
<comment type="catalytic activity">
    <reaction evidence="1">
        <text>[protein]-peptidylproline (omega=180) = [protein]-peptidylproline (omega=0)</text>
        <dbReference type="Rhea" id="RHEA:16237"/>
        <dbReference type="Rhea" id="RHEA-COMP:10747"/>
        <dbReference type="Rhea" id="RHEA-COMP:10748"/>
        <dbReference type="ChEBI" id="CHEBI:83833"/>
        <dbReference type="ChEBI" id="CHEBI:83834"/>
        <dbReference type="EC" id="5.2.1.8"/>
    </reaction>
</comment>
<evidence type="ECO:0000256" key="1">
    <source>
        <dbReference type="ARBA" id="ARBA00000971"/>
    </source>
</evidence>
<dbReference type="PANTHER" id="PTHR43811">
    <property type="entry name" value="FKBP-TYPE PEPTIDYL-PROLYL CIS-TRANS ISOMERASE FKPA"/>
    <property type="match status" value="1"/>
</dbReference>
<evidence type="ECO:0000256" key="3">
    <source>
        <dbReference type="ARBA" id="ARBA00023110"/>
    </source>
</evidence>
<dbReference type="AlphaFoldDB" id="A0A382RU55"/>
<name>A0A382RU55_9ZZZZ</name>
<dbReference type="PROSITE" id="PS50059">
    <property type="entry name" value="FKBP_PPIASE"/>
    <property type="match status" value="1"/>
</dbReference>
<dbReference type="InterPro" id="IPR046357">
    <property type="entry name" value="PPIase_dom_sf"/>
</dbReference>
<dbReference type="PANTHER" id="PTHR43811:SF19">
    <property type="entry name" value="39 KDA FK506-BINDING NUCLEAR PROTEIN"/>
    <property type="match status" value="1"/>
</dbReference>
<accession>A0A382RU55</accession>
<gene>
    <name evidence="6" type="ORF">METZ01_LOCUS353322</name>
</gene>
<dbReference type="InterPro" id="IPR001179">
    <property type="entry name" value="PPIase_FKBP_dom"/>
</dbReference>
<dbReference type="Pfam" id="PF00254">
    <property type="entry name" value="FKBP_C"/>
    <property type="match status" value="1"/>
</dbReference>
<dbReference type="EC" id="5.2.1.8" evidence="2"/>
<sequence>QDLMLPADTMPMLAAGDVAVVDHTGWLASSGELFSQGLFSYRFYANPREVIPGFQDGMAGMRVGGTRRIIIPPAEGYGSSPPAAIPAGAVLVFEVELMSVNSG</sequence>
<feature type="non-terminal residue" evidence="6">
    <location>
        <position position="1"/>
    </location>
</feature>
<evidence type="ECO:0000259" key="5">
    <source>
        <dbReference type="PROSITE" id="PS50059"/>
    </source>
</evidence>